<dbReference type="InterPro" id="IPR008538">
    <property type="entry name" value="Uma2"/>
</dbReference>
<evidence type="ECO:0000259" key="1">
    <source>
        <dbReference type="Pfam" id="PF05685"/>
    </source>
</evidence>
<keyword evidence="2" id="KW-0255">Endonuclease</keyword>
<proteinExistence type="predicted"/>
<reference evidence="2 3" key="1">
    <citation type="submission" date="2022-06" db="EMBL/GenBank/DDBJ databases">
        <title>Draft genome sequence of type strain Streptomyces rubrisoli DSM 42083.</title>
        <authorList>
            <person name="Duangmal K."/>
            <person name="Klaysubun C."/>
        </authorList>
    </citation>
    <scope>NUCLEOTIDE SEQUENCE [LARGE SCALE GENOMIC DNA]</scope>
    <source>
        <strain evidence="2 3">DSM 42083</strain>
    </source>
</reference>
<comment type="caution">
    <text evidence="2">The sequence shown here is derived from an EMBL/GenBank/DDBJ whole genome shotgun (WGS) entry which is preliminary data.</text>
</comment>
<organism evidence="2 3">
    <name type="scientific">Streptantibioticus rubrisoli</name>
    <dbReference type="NCBI Taxonomy" id="1387313"/>
    <lineage>
        <taxon>Bacteria</taxon>
        <taxon>Bacillati</taxon>
        <taxon>Actinomycetota</taxon>
        <taxon>Actinomycetes</taxon>
        <taxon>Kitasatosporales</taxon>
        <taxon>Streptomycetaceae</taxon>
        <taxon>Streptantibioticus</taxon>
    </lineage>
</organism>
<dbReference type="EMBL" id="JANFNH010000044">
    <property type="protein sequence ID" value="MCQ4045562.1"/>
    <property type="molecule type" value="Genomic_DNA"/>
</dbReference>
<dbReference type="GO" id="GO:0004519">
    <property type="term" value="F:endonuclease activity"/>
    <property type="evidence" value="ECO:0007669"/>
    <property type="project" value="UniProtKB-KW"/>
</dbReference>
<keyword evidence="3" id="KW-1185">Reference proteome</keyword>
<keyword evidence="2" id="KW-0540">Nuclease</keyword>
<dbReference type="PANTHER" id="PTHR35400">
    <property type="entry name" value="SLR1083 PROTEIN"/>
    <property type="match status" value="1"/>
</dbReference>
<evidence type="ECO:0000313" key="3">
    <source>
        <dbReference type="Proteomes" id="UP001206206"/>
    </source>
</evidence>
<dbReference type="InterPro" id="IPR012296">
    <property type="entry name" value="Nuclease_put_TT1808"/>
</dbReference>
<gene>
    <name evidence="2" type="ORF">NON19_26890</name>
</gene>
<name>A0ABT1PJM6_9ACTN</name>
<keyword evidence="2" id="KW-0378">Hydrolase</keyword>
<dbReference type="Pfam" id="PF05685">
    <property type="entry name" value="Uma2"/>
    <property type="match status" value="1"/>
</dbReference>
<dbReference type="Proteomes" id="UP001206206">
    <property type="component" value="Unassembled WGS sequence"/>
</dbReference>
<sequence>MTDTDLALLDNLFEWLGRAVPKGYKADIVEGCICMSRWRSGQRAITVGLRKQLQVKHSMRRRPRHMRIDFPGSMNGFAPDVAVLRKGARRSKGRWRYQDVEFVAEVVCKATEYRVFGPKKHAYATAGVPVYLIADPRNGECHVFTRPEDGAYRRRLTAAFGVPIDLTDTVVGLTLTTNEFPRD</sequence>
<dbReference type="Gene3D" id="3.90.1570.10">
    <property type="entry name" value="tt1808, chain A"/>
    <property type="match status" value="1"/>
</dbReference>
<dbReference type="PANTHER" id="PTHR35400:SF3">
    <property type="entry name" value="SLL1072 PROTEIN"/>
    <property type="match status" value="1"/>
</dbReference>
<dbReference type="SUPFAM" id="SSF52980">
    <property type="entry name" value="Restriction endonuclease-like"/>
    <property type="match status" value="1"/>
</dbReference>
<feature type="domain" description="Putative restriction endonuclease" evidence="1">
    <location>
        <begin position="50"/>
        <end position="177"/>
    </location>
</feature>
<dbReference type="CDD" id="cd06260">
    <property type="entry name" value="DUF820-like"/>
    <property type="match status" value="1"/>
</dbReference>
<evidence type="ECO:0000313" key="2">
    <source>
        <dbReference type="EMBL" id="MCQ4045562.1"/>
    </source>
</evidence>
<protein>
    <submittedName>
        <fullName evidence="2">Uma2 family endonuclease</fullName>
    </submittedName>
</protein>
<dbReference type="RefSeq" id="WP_255931705.1">
    <property type="nucleotide sequence ID" value="NZ_JANFNH010000044.1"/>
</dbReference>
<accession>A0ABT1PJM6</accession>
<dbReference type="InterPro" id="IPR011335">
    <property type="entry name" value="Restrct_endonuc-II-like"/>
</dbReference>